<keyword evidence="1" id="KW-0732">Signal</keyword>
<dbReference type="EMBL" id="CP076668">
    <property type="protein sequence ID" value="QWU83292.1"/>
    <property type="molecule type" value="Genomic_DNA"/>
</dbReference>
<proteinExistence type="predicted"/>
<accession>A0ABX8HT50</accession>
<dbReference type="RefSeq" id="WP_198723519.1">
    <property type="nucleotide sequence ID" value="NZ_CP076668.1"/>
</dbReference>
<feature type="chain" id="PRO_5046248383" evidence="1">
    <location>
        <begin position="20"/>
        <end position="74"/>
    </location>
</feature>
<keyword evidence="3" id="KW-1185">Reference proteome</keyword>
<dbReference type="InterPro" id="IPR010595">
    <property type="entry name" value="DUF1161"/>
</dbReference>
<gene>
    <name evidence="2" type="ORF">KQP88_00370</name>
</gene>
<feature type="signal peptide" evidence="1">
    <location>
        <begin position="1"/>
        <end position="19"/>
    </location>
</feature>
<sequence length="74" mass="8088">MKKFLLVAALLSFAGTTMAAGKNCEELKAEVDAKLQSLNVKSYTLQIVTNEEVKDRKIVGTCAAGTHKLIYTRN</sequence>
<name>A0ABX8HT50_9PSED</name>
<dbReference type="Pfam" id="PF06649">
    <property type="entry name" value="DUF1161"/>
    <property type="match status" value="1"/>
</dbReference>
<evidence type="ECO:0000256" key="1">
    <source>
        <dbReference type="SAM" id="SignalP"/>
    </source>
</evidence>
<organism evidence="2 3">
    <name type="scientific">Pseudomonas lijiangensis</name>
    <dbReference type="NCBI Taxonomy" id="2995658"/>
    <lineage>
        <taxon>Bacteria</taxon>
        <taxon>Pseudomonadati</taxon>
        <taxon>Pseudomonadota</taxon>
        <taxon>Gammaproteobacteria</taxon>
        <taxon>Pseudomonadales</taxon>
        <taxon>Pseudomonadaceae</taxon>
        <taxon>Pseudomonas</taxon>
    </lineage>
</organism>
<reference evidence="3" key="1">
    <citation type="submission" date="2021-06" db="EMBL/GenBank/DDBJ databases">
        <title>Identification of Pseudomonas cichorii causing bacterial leaf black spot of flue-cured tobacco, a new disease in China.</title>
        <authorList>
            <person name="Lu C.-H."/>
        </authorList>
    </citation>
    <scope>NUCLEOTIDE SEQUENCE [LARGE SCALE GENOMIC DNA]</scope>
    <source>
        <strain evidence="3">LJ2</strain>
    </source>
</reference>
<protein>
    <submittedName>
        <fullName evidence="2">DUF1161 domain-containing protein</fullName>
    </submittedName>
</protein>
<dbReference type="Proteomes" id="UP000683401">
    <property type="component" value="Chromosome"/>
</dbReference>
<evidence type="ECO:0000313" key="3">
    <source>
        <dbReference type="Proteomes" id="UP000683401"/>
    </source>
</evidence>
<evidence type="ECO:0000313" key="2">
    <source>
        <dbReference type="EMBL" id="QWU83292.1"/>
    </source>
</evidence>